<reference evidence="1" key="1">
    <citation type="submission" date="2020-05" db="EMBL/GenBank/DDBJ databases">
        <authorList>
            <person name="Chiriac C."/>
            <person name="Salcher M."/>
            <person name="Ghai R."/>
            <person name="Kavagutti S V."/>
        </authorList>
    </citation>
    <scope>NUCLEOTIDE SEQUENCE</scope>
</reference>
<dbReference type="EMBL" id="CAFABJ010000061">
    <property type="protein sequence ID" value="CAB4827309.1"/>
    <property type="molecule type" value="Genomic_DNA"/>
</dbReference>
<protein>
    <submittedName>
        <fullName evidence="1">Unannotated protein</fullName>
    </submittedName>
</protein>
<sequence>MISARAVTAARGNPPAIPFAVTIMSGSIFSCSTANIFPVRAKPDWTSSAIKTILFSVANF</sequence>
<proteinExistence type="predicted"/>
<gene>
    <name evidence="1" type="ORF">UFOPK3217_00544</name>
</gene>
<name>A0A6J7A461_9ZZZZ</name>
<dbReference type="AlphaFoldDB" id="A0A6J7A461"/>
<dbReference type="PROSITE" id="PS51257">
    <property type="entry name" value="PROKAR_LIPOPROTEIN"/>
    <property type="match status" value="1"/>
</dbReference>
<evidence type="ECO:0000313" key="1">
    <source>
        <dbReference type="EMBL" id="CAB4827309.1"/>
    </source>
</evidence>
<organism evidence="1">
    <name type="scientific">freshwater metagenome</name>
    <dbReference type="NCBI Taxonomy" id="449393"/>
    <lineage>
        <taxon>unclassified sequences</taxon>
        <taxon>metagenomes</taxon>
        <taxon>ecological metagenomes</taxon>
    </lineage>
</organism>
<accession>A0A6J7A461</accession>